<feature type="transmembrane region" description="Helical" evidence="1">
    <location>
        <begin position="77"/>
        <end position="97"/>
    </location>
</feature>
<organism evidence="2 3">
    <name type="scientific">Glossina brevipalpis</name>
    <dbReference type="NCBI Taxonomy" id="37001"/>
    <lineage>
        <taxon>Eukaryota</taxon>
        <taxon>Metazoa</taxon>
        <taxon>Ecdysozoa</taxon>
        <taxon>Arthropoda</taxon>
        <taxon>Hexapoda</taxon>
        <taxon>Insecta</taxon>
        <taxon>Pterygota</taxon>
        <taxon>Neoptera</taxon>
        <taxon>Endopterygota</taxon>
        <taxon>Diptera</taxon>
        <taxon>Brachycera</taxon>
        <taxon>Muscomorpha</taxon>
        <taxon>Hippoboscoidea</taxon>
        <taxon>Glossinidae</taxon>
        <taxon>Glossina</taxon>
    </lineage>
</organism>
<reference evidence="2" key="2">
    <citation type="submission" date="2020-05" db="UniProtKB">
        <authorList>
            <consortium name="EnsemblMetazoa"/>
        </authorList>
    </citation>
    <scope>IDENTIFICATION</scope>
    <source>
        <strain evidence="2">IAEA</strain>
    </source>
</reference>
<dbReference type="VEuPathDB" id="VectorBase:GBRI028234"/>
<dbReference type="AlphaFoldDB" id="A0A1A9WQH2"/>
<evidence type="ECO:0000313" key="2">
    <source>
        <dbReference type="EnsemblMetazoa" id="GBRI028234-PA"/>
    </source>
</evidence>
<keyword evidence="3" id="KW-1185">Reference proteome</keyword>
<sequence length="181" mass="20124">MKYQMFVTLTSSQNAKTENKESKNIYIKYGCIDFTSTSGYHSNLFACDKAATCLEERRVSNNISTIAASRYSRQASALAAICSASALALAAIAYASASPPSRRPLLACLPPIRGIDRDYTKYVRRSTAEILSRWSRRFYAPSSRPPWRRAWFLVLCGILAFVVLVYLNAALGRGGSLEFVR</sequence>
<accession>A0A1A9WQH2</accession>
<protein>
    <submittedName>
        <fullName evidence="2">Uncharacterized protein</fullName>
    </submittedName>
</protein>
<reference evidence="3" key="1">
    <citation type="submission" date="2014-03" db="EMBL/GenBank/DDBJ databases">
        <authorList>
            <person name="Aksoy S."/>
            <person name="Warren W."/>
            <person name="Wilson R.K."/>
        </authorList>
    </citation>
    <scope>NUCLEOTIDE SEQUENCE [LARGE SCALE GENOMIC DNA]</scope>
    <source>
        <strain evidence="3">IAEA</strain>
    </source>
</reference>
<dbReference type="Proteomes" id="UP000091820">
    <property type="component" value="Unassembled WGS sequence"/>
</dbReference>
<proteinExistence type="predicted"/>
<dbReference type="STRING" id="37001.A0A1A9WQH2"/>
<name>A0A1A9WQH2_9MUSC</name>
<dbReference type="EnsemblMetazoa" id="GBRI028234-RA">
    <property type="protein sequence ID" value="GBRI028234-PA"/>
    <property type="gene ID" value="GBRI028234"/>
</dbReference>
<feature type="transmembrane region" description="Helical" evidence="1">
    <location>
        <begin position="150"/>
        <end position="171"/>
    </location>
</feature>
<keyword evidence="1" id="KW-1133">Transmembrane helix</keyword>
<evidence type="ECO:0000256" key="1">
    <source>
        <dbReference type="SAM" id="Phobius"/>
    </source>
</evidence>
<keyword evidence="1" id="KW-0472">Membrane</keyword>
<evidence type="ECO:0000313" key="3">
    <source>
        <dbReference type="Proteomes" id="UP000091820"/>
    </source>
</evidence>
<keyword evidence="1" id="KW-0812">Transmembrane</keyword>